<dbReference type="EMBL" id="CP059572">
    <property type="protein sequence ID" value="QXJ26808.1"/>
    <property type="molecule type" value="Genomic_DNA"/>
</dbReference>
<evidence type="ECO:0000259" key="3">
    <source>
        <dbReference type="Pfam" id="PF20434"/>
    </source>
</evidence>
<keyword evidence="5" id="KW-1185">Reference proteome</keyword>
<organism evidence="4 5">
    <name type="scientific">Actinomadura graeca</name>
    <dbReference type="NCBI Taxonomy" id="2750812"/>
    <lineage>
        <taxon>Bacteria</taxon>
        <taxon>Bacillati</taxon>
        <taxon>Actinomycetota</taxon>
        <taxon>Actinomycetes</taxon>
        <taxon>Streptosporangiales</taxon>
        <taxon>Thermomonosporaceae</taxon>
        <taxon>Actinomadura</taxon>
    </lineage>
</organism>
<dbReference type="GO" id="GO:0016787">
    <property type="term" value="F:hydrolase activity"/>
    <property type="evidence" value="ECO:0007669"/>
    <property type="project" value="UniProtKB-KW"/>
</dbReference>
<evidence type="ECO:0000313" key="5">
    <source>
        <dbReference type="Proteomes" id="UP001049518"/>
    </source>
</evidence>
<accession>A0ABX8R7L0</accession>
<reference evidence="4" key="1">
    <citation type="submission" date="2020-07" db="EMBL/GenBank/DDBJ databases">
        <authorList>
            <person name="Tarantini F.S."/>
            <person name="Hong K.W."/>
            <person name="Chan K.G."/>
        </authorList>
    </citation>
    <scope>NUCLEOTIDE SEQUENCE</scope>
    <source>
        <strain evidence="4">32-07</strain>
    </source>
</reference>
<proteinExistence type="predicted"/>
<dbReference type="InterPro" id="IPR050300">
    <property type="entry name" value="GDXG_lipolytic_enzyme"/>
</dbReference>
<feature type="domain" description="BD-FAE-like" evidence="3">
    <location>
        <begin position="32"/>
        <end position="129"/>
    </location>
</feature>
<dbReference type="Proteomes" id="UP001049518">
    <property type="component" value="Chromosome"/>
</dbReference>
<dbReference type="PANTHER" id="PTHR48081">
    <property type="entry name" value="AB HYDROLASE SUPERFAMILY PROTEIN C4A8.06C"/>
    <property type="match status" value="1"/>
</dbReference>
<dbReference type="Pfam" id="PF00326">
    <property type="entry name" value="Peptidase_S9"/>
    <property type="match status" value="1"/>
</dbReference>
<evidence type="ECO:0000259" key="2">
    <source>
        <dbReference type="Pfam" id="PF00326"/>
    </source>
</evidence>
<keyword evidence="1 4" id="KW-0378">Hydrolase</keyword>
<feature type="domain" description="Peptidase S9 prolyl oligopeptidase catalytic" evidence="2">
    <location>
        <begin position="197"/>
        <end position="267"/>
    </location>
</feature>
<evidence type="ECO:0000313" key="4">
    <source>
        <dbReference type="EMBL" id="QXJ26808.1"/>
    </source>
</evidence>
<name>A0ABX8R7L0_9ACTN</name>
<dbReference type="PANTHER" id="PTHR48081:SF13">
    <property type="entry name" value="ALPHA_BETA HYDROLASE"/>
    <property type="match status" value="1"/>
</dbReference>
<dbReference type="InterPro" id="IPR029058">
    <property type="entry name" value="AB_hydrolase_fold"/>
</dbReference>
<dbReference type="Pfam" id="PF20434">
    <property type="entry name" value="BD-FAE"/>
    <property type="match status" value="1"/>
</dbReference>
<dbReference type="Gene3D" id="3.40.50.1820">
    <property type="entry name" value="alpha/beta hydrolase"/>
    <property type="match status" value="1"/>
</dbReference>
<evidence type="ECO:0000256" key="1">
    <source>
        <dbReference type="ARBA" id="ARBA00022801"/>
    </source>
</evidence>
<dbReference type="InterPro" id="IPR049492">
    <property type="entry name" value="BD-FAE-like_dom"/>
</dbReference>
<gene>
    <name evidence="4" type="ORF">AGRA3207_005734</name>
</gene>
<sequence length="268" mass="28910">MVTPRLPKFKTYAYGKASRQRIDAYWRPSAPKAAPRPAVLVIHGGYWQGGDKSSWKYLARRLTAEGYVVLASNYRLAPKAVWPAQRNDAMSALDFMRKHAKVWNLDPNRIAVIGSSSGGMLATQLGTYGTGGQRVRGVIALSPPNNPFLAYQDGAEPGAVPAKRMLRKAVVDLVRCVPGGRAGAPCWKRLDDANTTNHVSGGDAPMLLMHASGDFVPVTQSTGLAAALRAAGVPATVKVVQGEMHASGLLEDEHTYPQIVDWLDAHMK</sequence>
<dbReference type="InterPro" id="IPR001375">
    <property type="entry name" value="Peptidase_S9_cat"/>
</dbReference>
<dbReference type="SUPFAM" id="SSF53474">
    <property type="entry name" value="alpha/beta-Hydrolases"/>
    <property type="match status" value="1"/>
</dbReference>
<protein>
    <submittedName>
        <fullName evidence="4">Alpha/beta hydrolase</fullName>
    </submittedName>
</protein>